<name>A0A840A1B3_9CAUL</name>
<keyword evidence="2" id="KW-1133">Transmembrane helix</keyword>
<feature type="signal peptide" evidence="3">
    <location>
        <begin position="1"/>
        <end position="17"/>
    </location>
</feature>
<dbReference type="SUPFAM" id="SSF54427">
    <property type="entry name" value="NTF2-like"/>
    <property type="match status" value="1"/>
</dbReference>
<evidence type="ECO:0000256" key="3">
    <source>
        <dbReference type="SAM" id="SignalP"/>
    </source>
</evidence>
<proteinExistence type="predicted"/>
<dbReference type="AlphaFoldDB" id="A0A840A1B3"/>
<feature type="domain" description="Tim44-like" evidence="4">
    <location>
        <begin position="174"/>
        <end position="319"/>
    </location>
</feature>
<keyword evidence="6" id="KW-1185">Reference proteome</keyword>
<dbReference type="EMBL" id="JACIDK010000005">
    <property type="protein sequence ID" value="MBB3892725.1"/>
    <property type="molecule type" value="Genomic_DNA"/>
</dbReference>
<reference evidence="5 6" key="1">
    <citation type="submission" date="2020-08" db="EMBL/GenBank/DDBJ databases">
        <title>Genomic Encyclopedia of Type Strains, Phase IV (KMG-IV): sequencing the most valuable type-strain genomes for metagenomic binning, comparative biology and taxonomic classification.</title>
        <authorList>
            <person name="Goeker M."/>
        </authorList>
    </citation>
    <scope>NUCLEOTIDE SEQUENCE [LARGE SCALE GENOMIC DNA]</scope>
    <source>
        <strain evidence="5 6">DSM 21793</strain>
    </source>
</reference>
<dbReference type="Proteomes" id="UP000530564">
    <property type="component" value="Unassembled WGS sequence"/>
</dbReference>
<keyword evidence="2" id="KW-0812">Transmembrane</keyword>
<gene>
    <name evidence="5" type="ORF">GGQ61_003461</name>
</gene>
<dbReference type="InterPro" id="IPR032710">
    <property type="entry name" value="NTF2-like_dom_sf"/>
</dbReference>
<sequence length="320" mass="33976">MTSRLPKIFAVSGLSLAMGLALVTEADARRGGSFGSRGARTHQAAPPTQTSPTQTAPVQRSMTERQPGAPTTAPAARPNAANPAAAPKPGLFGNPLVRGLMLGGLIGLLLGHGFGAGMAGILGGLLQIAAIALVAMLAFRFFASRRKPAQAAAANNAAFRSPFEMQQPAQPAAAPQPYAPPVDLGQDFAVTGADRETFERLLREIQEAFGREDYAAIRERTTPEIMGYLAEELGQNATAGRRNEVRDVKMLEGDVAEAWREGPVDYATAALRYSSIDVMVDRQTGAVVEGDADRPTETTELWTFVRHPNEGWKLSAIQDA</sequence>
<feature type="chain" id="PRO_5033046491" evidence="3">
    <location>
        <begin position="18"/>
        <end position="320"/>
    </location>
</feature>
<dbReference type="PANTHER" id="PTHR41542">
    <property type="entry name" value="BLL5807 PROTEIN"/>
    <property type="match status" value="1"/>
</dbReference>
<organism evidence="5 6">
    <name type="scientific">Phenylobacterium haematophilum</name>
    <dbReference type="NCBI Taxonomy" id="98513"/>
    <lineage>
        <taxon>Bacteria</taxon>
        <taxon>Pseudomonadati</taxon>
        <taxon>Pseudomonadota</taxon>
        <taxon>Alphaproteobacteria</taxon>
        <taxon>Caulobacterales</taxon>
        <taxon>Caulobacteraceae</taxon>
        <taxon>Phenylobacterium</taxon>
    </lineage>
</organism>
<evidence type="ECO:0000256" key="1">
    <source>
        <dbReference type="SAM" id="MobiDB-lite"/>
    </source>
</evidence>
<protein>
    <submittedName>
        <fullName evidence="5">Putative lipid-binding transport protein (Tim44 family)</fullName>
    </submittedName>
</protein>
<feature type="transmembrane region" description="Helical" evidence="2">
    <location>
        <begin position="114"/>
        <end position="139"/>
    </location>
</feature>
<dbReference type="InterPro" id="IPR007379">
    <property type="entry name" value="Tim44-like_dom"/>
</dbReference>
<comment type="caution">
    <text evidence="5">The sequence shown here is derived from an EMBL/GenBank/DDBJ whole genome shotgun (WGS) entry which is preliminary data.</text>
</comment>
<dbReference type="RefSeq" id="WP_221221085.1">
    <property type="nucleotide sequence ID" value="NZ_JACIDK010000005.1"/>
</dbReference>
<dbReference type="PANTHER" id="PTHR41542:SF1">
    <property type="entry name" value="BLL5807 PROTEIN"/>
    <property type="match status" value="1"/>
</dbReference>
<dbReference type="Pfam" id="PF04280">
    <property type="entry name" value="Tim44"/>
    <property type="match status" value="1"/>
</dbReference>
<feature type="region of interest" description="Disordered" evidence="1">
    <location>
        <begin position="31"/>
        <end position="86"/>
    </location>
</feature>
<keyword evidence="2" id="KW-0472">Membrane</keyword>
<evidence type="ECO:0000313" key="6">
    <source>
        <dbReference type="Proteomes" id="UP000530564"/>
    </source>
</evidence>
<dbReference type="SMART" id="SM00978">
    <property type="entry name" value="Tim44"/>
    <property type="match status" value="1"/>
</dbReference>
<evidence type="ECO:0000313" key="5">
    <source>
        <dbReference type="EMBL" id="MBB3892725.1"/>
    </source>
</evidence>
<keyword evidence="3" id="KW-0732">Signal</keyword>
<evidence type="ECO:0000256" key="2">
    <source>
        <dbReference type="SAM" id="Phobius"/>
    </source>
</evidence>
<evidence type="ECO:0000259" key="4">
    <source>
        <dbReference type="SMART" id="SM00978"/>
    </source>
</evidence>
<feature type="compositionally biased region" description="Low complexity" evidence="1">
    <location>
        <begin position="43"/>
        <end position="59"/>
    </location>
</feature>
<dbReference type="Gene3D" id="3.10.450.240">
    <property type="match status" value="1"/>
</dbReference>
<accession>A0A840A1B3</accession>
<feature type="compositionally biased region" description="Low complexity" evidence="1">
    <location>
        <begin position="67"/>
        <end position="86"/>
    </location>
</feature>